<dbReference type="OrthoDB" id="289250at2759"/>
<evidence type="ECO:0000256" key="2">
    <source>
        <dbReference type="ARBA" id="ARBA00022517"/>
    </source>
</evidence>
<dbReference type="SUPFAM" id="SSF53335">
    <property type="entry name" value="S-adenosyl-L-methionine-dependent methyltransferases"/>
    <property type="match status" value="1"/>
</dbReference>
<dbReference type="Proteomes" id="UP000245119">
    <property type="component" value="Linkage Group LG4"/>
</dbReference>
<dbReference type="Pfam" id="PF01728">
    <property type="entry name" value="FtsJ"/>
    <property type="match status" value="1"/>
</dbReference>
<protein>
    <recommendedName>
        <fullName evidence="13">rRNA methyltransferase</fullName>
    </recommendedName>
</protein>
<organism evidence="11 12">
    <name type="scientific">Pomacea canaliculata</name>
    <name type="common">Golden apple snail</name>
    <dbReference type="NCBI Taxonomy" id="400727"/>
    <lineage>
        <taxon>Eukaryota</taxon>
        <taxon>Metazoa</taxon>
        <taxon>Spiralia</taxon>
        <taxon>Lophotrochozoa</taxon>
        <taxon>Mollusca</taxon>
        <taxon>Gastropoda</taxon>
        <taxon>Caenogastropoda</taxon>
        <taxon>Architaenioglossa</taxon>
        <taxon>Ampullarioidea</taxon>
        <taxon>Ampullariidae</taxon>
        <taxon>Pomacea</taxon>
    </lineage>
</organism>
<reference evidence="11 12" key="1">
    <citation type="submission" date="2018-04" db="EMBL/GenBank/DDBJ databases">
        <title>The genome of golden apple snail Pomacea canaliculata provides insight into stress tolerance and invasive adaptation.</title>
        <authorList>
            <person name="Liu C."/>
            <person name="Liu B."/>
            <person name="Ren Y."/>
            <person name="Zhang Y."/>
            <person name="Wang H."/>
            <person name="Li S."/>
            <person name="Jiang F."/>
            <person name="Yin L."/>
            <person name="Zhang G."/>
            <person name="Qian W."/>
            <person name="Fan W."/>
        </authorList>
    </citation>
    <scope>NUCLEOTIDE SEQUENCE [LARGE SCALE GENOMIC DNA]</scope>
    <source>
        <strain evidence="11">SZHN2017</strain>
        <tissue evidence="11">Muscle</tissue>
    </source>
</reference>
<name>A0A2T7PD24_POMCA</name>
<feature type="compositionally biased region" description="Basic and acidic residues" evidence="8">
    <location>
        <begin position="328"/>
        <end position="342"/>
    </location>
</feature>
<dbReference type="AlphaFoldDB" id="A0A2T7PD24"/>
<sequence>MGKKLKVGKARKDKFYHLAKETGYRSRAAFKLIQLNRKYEFLQKSRVVIDLCAAPGGWLQVAAEHTPVSSLIVGVDLVPIRPIHRVITLQEDITTDKCRQDLKKELQTWQADCVLNDGAPNVGKSWVHDAYQQAELTLHALKLATEFLRKGGWFVTKVFRSKDYFSLMWVFQQLFKHVFATKPQASRNESAEIFVVCENYLAPDKLDPKFLDPKYVFKDVEEDVKQTINLIHPEKKQRHREGYAEGDYTLYHVLNASEFLKSEDFLEKLAASNEIVLDETRISEHPATTIEIKECCKDIRVLGKKDIRSLLSWRKVLIKDFQKAEAEQEQAKNESAEGKAEEELSENEVEEQEMQEILAKANEEELKQLKRKKRKTRKMQSKLRQKMDLKMILPNDRVDYGDDAGVFSLNKIRNQQQLDQVQEGDLSFMDKDILEEEEEEEESAQKKQRLMAAYDRASKDHLDDGDYSSGEEGEEEPEFDDDDNFPEETKDIGDDSDGNPLVVDLETRSSRTKNRIASWFNKEVFDGLEKEEDEDIEVEQMTADYEKQGGTVVAKKEEQKSSTKKVHFVSEDSQEGLSSDSDHDLNSDSDSDYEIEEVIKPELRGSKDAKIDQKAGFEVVPIDESKKLDPTGLAVGAAMTHSKKRKREIIESAYNRECVHKVFLNGISNILCAIFAHIIIISGDLNHNDVASSSGCGLIKNR</sequence>
<evidence type="ECO:0000259" key="9">
    <source>
        <dbReference type="Pfam" id="PF01728"/>
    </source>
</evidence>
<dbReference type="InterPro" id="IPR029063">
    <property type="entry name" value="SAM-dependent_MTases_sf"/>
</dbReference>
<dbReference type="GO" id="GO:0000463">
    <property type="term" value="P:maturation of LSU-rRNA from tricistronic rRNA transcript (SSU-rRNA, 5.8S rRNA, LSU-rRNA)"/>
    <property type="evidence" value="ECO:0007669"/>
    <property type="project" value="TreeGrafter"/>
</dbReference>
<feature type="domain" description="DUF3381" evidence="10">
    <location>
        <begin position="233"/>
        <end position="386"/>
    </location>
</feature>
<evidence type="ECO:0000313" key="11">
    <source>
        <dbReference type="EMBL" id="PVD31320.1"/>
    </source>
</evidence>
<evidence type="ECO:0000259" key="10">
    <source>
        <dbReference type="Pfam" id="PF11861"/>
    </source>
</evidence>
<accession>A0A2T7PD24</accession>
<comment type="caution">
    <text evidence="11">The sequence shown here is derived from an EMBL/GenBank/DDBJ whole genome shotgun (WGS) entry which is preliminary data.</text>
</comment>
<evidence type="ECO:0000256" key="1">
    <source>
        <dbReference type="ARBA" id="ARBA00004604"/>
    </source>
</evidence>
<dbReference type="FunFam" id="3.40.50.150:FF:000004">
    <property type="entry name" value="AdoMet-dependent rRNA methyltransferase SPB1"/>
    <property type="match status" value="1"/>
</dbReference>
<evidence type="ECO:0000256" key="5">
    <source>
        <dbReference type="ARBA" id="ARBA00022679"/>
    </source>
</evidence>
<proteinExistence type="inferred from homology"/>
<dbReference type="GO" id="GO:0000466">
    <property type="term" value="P:maturation of 5.8S rRNA from tricistronic rRNA transcript (SSU-rRNA, 5.8S rRNA, LSU-rRNA)"/>
    <property type="evidence" value="ECO:0007669"/>
    <property type="project" value="TreeGrafter"/>
</dbReference>
<keyword evidence="3" id="KW-0698">rRNA processing</keyword>
<comment type="subcellular location">
    <subcellularLocation>
        <location evidence="1">Nucleus</location>
        <location evidence="1">Nucleolus</location>
    </subcellularLocation>
</comment>
<evidence type="ECO:0008006" key="13">
    <source>
        <dbReference type="Google" id="ProtNLM"/>
    </source>
</evidence>
<dbReference type="Gene3D" id="3.40.50.150">
    <property type="entry name" value="Vaccinia Virus protein VP39"/>
    <property type="match status" value="1"/>
</dbReference>
<dbReference type="HAMAP" id="MF_01547">
    <property type="entry name" value="RNA_methyltr_E"/>
    <property type="match status" value="1"/>
</dbReference>
<keyword evidence="4" id="KW-0489">Methyltransferase</keyword>
<keyword evidence="12" id="KW-1185">Reference proteome</keyword>
<feature type="region of interest" description="Disordered" evidence="8">
    <location>
        <begin position="328"/>
        <end position="348"/>
    </location>
</feature>
<dbReference type="InterPro" id="IPR024576">
    <property type="entry name" value="rRNA_MeTfrase_Spb1_DUF3381"/>
</dbReference>
<feature type="compositionally biased region" description="Acidic residues" evidence="8">
    <location>
        <begin position="433"/>
        <end position="442"/>
    </location>
</feature>
<dbReference type="GO" id="GO:0005730">
    <property type="term" value="C:nucleolus"/>
    <property type="evidence" value="ECO:0007669"/>
    <property type="project" value="UniProtKB-SubCell"/>
</dbReference>
<feature type="region of interest" description="Disordered" evidence="8">
    <location>
        <begin position="413"/>
        <end position="508"/>
    </location>
</feature>
<dbReference type="Pfam" id="PF11861">
    <property type="entry name" value="DUF3381"/>
    <property type="match status" value="1"/>
</dbReference>
<dbReference type="GO" id="GO:0016435">
    <property type="term" value="F:rRNA (guanine) methyltransferase activity"/>
    <property type="evidence" value="ECO:0007669"/>
    <property type="project" value="TreeGrafter"/>
</dbReference>
<gene>
    <name evidence="11" type="ORF">C0Q70_06732</name>
</gene>
<feature type="region of interest" description="Disordered" evidence="8">
    <location>
        <begin position="526"/>
        <end position="593"/>
    </location>
</feature>
<dbReference type="PANTHER" id="PTHR10920">
    <property type="entry name" value="RIBOSOMAL RNA METHYLTRANSFERASE"/>
    <property type="match status" value="1"/>
</dbReference>
<keyword evidence="6" id="KW-0949">S-adenosyl-L-methionine</keyword>
<evidence type="ECO:0000256" key="7">
    <source>
        <dbReference type="ARBA" id="ARBA00023242"/>
    </source>
</evidence>
<dbReference type="EMBL" id="PZQS01000004">
    <property type="protein sequence ID" value="PVD31320.1"/>
    <property type="molecule type" value="Genomic_DNA"/>
</dbReference>
<dbReference type="InterPro" id="IPR050082">
    <property type="entry name" value="RNA_methyltr_RlmE"/>
</dbReference>
<feature type="compositionally biased region" description="Acidic residues" evidence="8">
    <location>
        <begin position="465"/>
        <end position="486"/>
    </location>
</feature>
<dbReference type="GO" id="GO:0030687">
    <property type="term" value="C:preribosome, large subunit precursor"/>
    <property type="evidence" value="ECO:0007669"/>
    <property type="project" value="TreeGrafter"/>
</dbReference>
<dbReference type="GO" id="GO:0008650">
    <property type="term" value="F:rRNA (uridine-2'-O-)-methyltransferase activity"/>
    <property type="evidence" value="ECO:0007669"/>
    <property type="project" value="TreeGrafter"/>
</dbReference>
<feature type="domain" description="Ribosomal RNA methyltransferase FtsJ" evidence="9">
    <location>
        <begin position="24"/>
        <end position="200"/>
    </location>
</feature>
<keyword evidence="2" id="KW-0690">Ribosome biogenesis</keyword>
<dbReference type="InterPro" id="IPR015507">
    <property type="entry name" value="rRNA-MeTfrase_E"/>
</dbReference>
<dbReference type="InterPro" id="IPR002877">
    <property type="entry name" value="RNA_MeTrfase_FtsJ_dom"/>
</dbReference>
<keyword evidence="5" id="KW-0808">Transferase</keyword>
<evidence type="ECO:0000256" key="8">
    <source>
        <dbReference type="SAM" id="MobiDB-lite"/>
    </source>
</evidence>
<evidence type="ECO:0000256" key="3">
    <source>
        <dbReference type="ARBA" id="ARBA00022552"/>
    </source>
</evidence>
<dbReference type="STRING" id="400727.A0A2T7PD24"/>
<evidence type="ECO:0000256" key="6">
    <source>
        <dbReference type="ARBA" id="ARBA00022691"/>
    </source>
</evidence>
<evidence type="ECO:0000313" key="12">
    <source>
        <dbReference type="Proteomes" id="UP000245119"/>
    </source>
</evidence>
<feature type="compositionally biased region" description="Acidic residues" evidence="8">
    <location>
        <begin position="529"/>
        <end position="538"/>
    </location>
</feature>
<evidence type="ECO:0000256" key="4">
    <source>
        <dbReference type="ARBA" id="ARBA00022603"/>
    </source>
</evidence>
<dbReference type="PANTHER" id="PTHR10920:SF13">
    <property type="entry name" value="PRE-RRNA 2'-O-RIBOSE RNA METHYLTRANSFERASE FTSJ3"/>
    <property type="match status" value="1"/>
</dbReference>
<keyword evidence="7" id="KW-0539">Nucleus</keyword>